<dbReference type="Pfam" id="PF12874">
    <property type="entry name" value="zf-met"/>
    <property type="match status" value="1"/>
</dbReference>
<keyword evidence="5" id="KW-0862">Zinc</keyword>
<feature type="domain" description="C2H2-type" evidence="9">
    <location>
        <begin position="355"/>
        <end position="382"/>
    </location>
</feature>
<evidence type="ECO:0000256" key="2">
    <source>
        <dbReference type="ARBA" id="ARBA00022723"/>
    </source>
</evidence>
<evidence type="ECO:0000256" key="4">
    <source>
        <dbReference type="ARBA" id="ARBA00022771"/>
    </source>
</evidence>
<protein>
    <recommendedName>
        <fullName evidence="9">C2H2-type domain-containing protein</fullName>
    </recommendedName>
</protein>
<evidence type="ECO:0000313" key="11">
    <source>
        <dbReference type="Proteomes" id="UP001372834"/>
    </source>
</evidence>
<dbReference type="GO" id="GO:0008270">
    <property type="term" value="F:zinc ion binding"/>
    <property type="evidence" value="ECO:0007669"/>
    <property type="project" value="UniProtKB-KW"/>
</dbReference>
<sequence length="518" mass="59565">MTVILCPLCSLPCFKNLDSLRFSLIKAATQNISCPLCNEILVGLDKLTIHLFGHTLNQNCNELIELNASQSNFPWLKEPNSIPNDELEVEIGYRETKSSLDEHMKGEANVANVANVKNDDQCTINMEDLGFLTSLENCLKSVELEDRSKPKTLDHTMMVQNVEDPVENIKEDNIHLSEYMSNLLTKKLPIFNFTFSGNYLETEKSTCNTDGKQFMCPDCNSRFDTSNELFSHVQLVHSNLNHCRVKGGTKFENENSTKTDNSPRSSVAVEELSIKDLVLPRYDCHLCQKSFKMKGSLLVHYRVTHLGLNNPASLPTAGLQDGAEEKNFKCSICNKSFKREQHLTQHIKTHEGKQWQCTTCNKYFTTKYFLKKHHRLHTGEMPYSCQTCNKTFTFQQSYHKHLLYHSDDKPHQCMQCGRSFKELSTLHNHQRIHSGEKPFACETCGKCFRQRVSYIVHQRIHTGVLPYHCMTCKRRFRYKVIYPIKNDFLCEPKKSQVSGSWYGRAASRANLTNPHNNK</sequence>
<dbReference type="GO" id="GO:0005634">
    <property type="term" value="C:nucleus"/>
    <property type="evidence" value="ECO:0007669"/>
    <property type="project" value="UniProtKB-SubCell"/>
</dbReference>
<dbReference type="InterPro" id="IPR013087">
    <property type="entry name" value="Znf_C2H2_type"/>
</dbReference>
<evidence type="ECO:0000256" key="3">
    <source>
        <dbReference type="ARBA" id="ARBA00022737"/>
    </source>
</evidence>
<accession>A0AAN8SEG2</accession>
<proteinExistence type="predicted"/>
<dbReference type="InterPro" id="IPR036236">
    <property type="entry name" value="Znf_C2H2_sf"/>
</dbReference>
<dbReference type="PROSITE" id="PS00028">
    <property type="entry name" value="ZINC_FINGER_C2H2_1"/>
    <property type="match status" value="8"/>
</dbReference>
<dbReference type="Proteomes" id="UP001372834">
    <property type="component" value="Unassembled WGS sequence"/>
</dbReference>
<feature type="domain" description="C2H2-type" evidence="9">
    <location>
        <begin position="411"/>
        <end position="438"/>
    </location>
</feature>
<keyword evidence="7" id="KW-0539">Nucleus</keyword>
<comment type="caution">
    <text evidence="10">The sequence shown here is derived from an EMBL/GenBank/DDBJ whole genome shotgun (WGS) entry which is preliminary data.</text>
</comment>
<dbReference type="FunFam" id="3.30.160.60:FF:000145">
    <property type="entry name" value="Zinc finger protein 574"/>
    <property type="match status" value="1"/>
</dbReference>
<keyword evidence="6" id="KW-0238">DNA-binding</keyword>
<dbReference type="InterPro" id="IPR050331">
    <property type="entry name" value="Zinc_finger"/>
</dbReference>
<dbReference type="GO" id="GO:0003677">
    <property type="term" value="F:DNA binding"/>
    <property type="evidence" value="ECO:0007669"/>
    <property type="project" value="UniProtKB-KW"/>
</dbReference>
<dbReference type="SMART" id="SM00355">
    <property type="entry name" value="ZnF_C2H2"/>
    <property type="match status" value="8"/>
</dbReference>
<evidence type="ECO:0000256" key="6">
    <source>
        <dbReference type="ARBA" id="ARBA00023125"/>
    </source>
</evidence>
<evidence type="ECO:0000256" key="7">
    <source>
        <dbReference type="ARBA" id="ARBA00023242"/>
    </source>
</evidence>
<feature type="domain" description="C2H2-type" evidence="9">
    <location>
        <begin position="282"/>
        <end position="310"/>
    </location>
</feature>
<reference evidence="10 11" key="1">
    <citation type="submission" date="2023-10" db="EMBL/GenBank/DDBJ databases">
        <title>Genomes of two closely related lineages of the louse Polyplax serrata with different host specificities.</title>
        <authorList>
            <person name="Martinu J."/>
            <person name="Tarabai H."/>
            <person name="Stefka J."/>
            <person name="Hypsa V."/>
        </authorList>
    </citation>
    <scope>NUCLEOTIDE SEQUENCE [LARGE SCALE GENOMIC DNA]</scope>
    <source>
        <strain evidence="10">HR10_N</strain>
    </source>
</reference>
<dbReference type="FunFam" id="3.30.160.60:FF:000873">
    <property type="entry name" value="Zinc finger protein 841"/>
    <property type="match status" value="1"/>
</dbReference>
<evidence type="ECO:0000256" key="5">
    <source>
        <dbReference type="ARBA" id="ARBA00022833"/>
    </source>
</evidence>
<dbReference type="PROSITE" id="PS50157">
    <property type="entry name" value="ZINC_FINGER_C2H2_2"/>
    <property type="match status" value="7"/>
</dbReference>
<evidence type="ECO:0000256" key="8">
    <source>
        <dbReference type="PROSITE-ProRule" id="PRU00042"/>
    </source>
</evidence>
<dbReference type="PANTHER" id="PTHR16515:SF49">
    <property type="entry name" value="GASTRULA ZINC FINGER PROTEIN XLCGF49.1-LIKE-RELATED"/>
    <property type="match status" value="1"/>
</dbReference>
<keyword evidence="2" id="KW-0479">Metal-binding</keyword>
<feature type="domain" description="C2H2-type" evidence="9">
    <location>
        <begin position="328"/>
        <end position="355"/>
    </location>
</feature>
<keyword evidence="4 8" id="KW-0863">Zinc-finger</keyword>
<gene>
    <name evidence="10" type="ORF">RUM43_000836</name>
</gene>
<dbReference type="FunFam" id="3.30.160.60:FF:001253">
    <property type="entry name" value="Zinc finger protein 408"/>
    <property type="match status" value="1"/>
</dbReference>
<name>A0AAN8SEG2_POLSC</name>
<dbReference type="EMBL" id="JAWJWE010000001">
    <property type="protein sequence ID" value="KAK6644569.1"/>
    <property type="molecule type" value="Genomic_DNA"/>
</dbReference>
<evidence type="ECO:0000313" key="10">
    <source>
        <dbReference type="EMBL" id="KAK6644569.1"/>
    </source>
</evidence>
<feature type="domain" description="C2H2-type" evidence="9">
    <location>
        <begin position="383"/>
        <end position="410"/>
    </location>
</feature>
<evidence type="ECO:0000256" key="1">
    <source>
        <dbReference type="ARBA" id="ARBA00004123"/>
    </source>
</evidence>
<dbReference type="PANTHER" id="PTHR16515">
    <property type="entry name" value="PR DOMAIN ZINC FINGER PROTEIN"/>
    <property type="match status" value="1"/>
</dbReference>
<comment type="subcellular location">
    <subcellularLocation>
        <location evidence="1">Nucleus</location>
    </subcellularLocation>
</comment>
<organism evidence="10 11">
    <name type="scientific">Polyplax serrata</name>
    <name type="common">Common mouse louse</name>
    <dbReference type="NCBI Taxonomy" id="468196"/>
    <lineage>
        <taxon>Eukaryota</taxon>
        <taxon>Metazoa</taxon>
        <taxon>Ecdysozoa</taxon>
        <taxon>Arthropoda</taxon>
        <taxon>Hexapoda</taxon>
        <taxon>Insecta</taxon>
        <taxon>Pterygota</taxon>
        <taxon>Neoptera</taxon>
        <taxon>Paraneoptera</taxon>
        <taxon>Psocodea</taxon>
        <taxon>Troctomorpha</taxon>
        <taxon>Phthiraptera</taxon>
        <taxon>Anoplura</taxon>
        <taxon>Polyplacidae</taxon>
        <taxon>Polyplax</taxon>
    </lineage>
</organism>
<dbReference type="Pfam" id="PF00096">
    <property type="entry name" value="zf-C2H2"/>
    <property type="match status" value="5"/>
</dbReference>
<dbReference type="Gene3D" id="3.30.160.60">
    <property type="entry name" value="Classic Zinc Finger"/>
    <property type="match status" value="6"/>
</dbReference>
<dbReference type="GO" id="GO:0010468">
    <property type="term" value="P:regulation of gene expression"/>
    <property type="evidence" value="ECO:0007669"/>
    <property type="project" value="TreeGrafter"/>
</dbReference>
<dbReference type="AlphaFoldDB" id="A0AAN8SEG2"/>
<feature type="domain" description="C2H2-type" evidence="9">
    <location>
        <begin position="439"/>
        <end position="466"/>
    </location>
</feature>
<dbReference type="SUPFAM" id="SSF57667">
    <property type="entry name" value="beta-beta-alpha zinc fingers"/>
    <property type="match status" value="3"/>
</dbReference>
<evidence type="ECO:0000259" key="9">
    <source>
        <dbReference type="PROSITE" id="PS50157"/>
    </source>
</evidence>
<feature type="domain" description="C2H2-type" evidence="9">
    <location>
        <begin position="214"/>
        <end position="242"/>
    </location>
</feature>
<keyword evidence="3" id="KW-0677">Repeat</keyword>